<evidence type="ECO:0000313" key="4">
    <source>
        <dbReference type="Proteomes" id="UP000799302"/>
    </source>
</evidence>
<protein>
    <submittedName>
        <fullName evidence="3">Initiator tRNA phosphoribosyl transferase</fullName>
    </submittedName>
</protein>
<organism evidence="3 4">
    <name type="scientific">Microthyrium microscopicum</name>
    <dbReference type="NCBI Taxonomy" id="703497"/>
    <lineage>
        <taxon>Eukaryota</taxon>
        <taxon>Fungi</taxon>
        <taxon>Dikarya</taxon>
        <taxon>Ascomycota</taxon>
        <taxon>Pezizomycotina</taxon>
        <taxon>Dothideomycetes</taxon>
        <taxon>Dothideomycetes incertae sedis</taxon>
        <taxon>Microthyriales</taxon>
        <taxon>Microthyriaceae</taxon>
        <taxon>Microthyrium</taxon>
    </lineage>
</organism>
<name>A0A6A6U1K6_9PEZI</name>
<keyword evidence="4" id="KW-1185">Reference proteome</keyword>
<proteinExistence type="predicted"/>
<dbReference type="PIRSF" id="PIRSF007747">
    <property type="entry name" value="Ribosyl_Ptfrase"/>
    <property type="match status" value="1"/>
</dbReference>
<reference evidence="3" key="1">
    <citation type="journal article" date="2020" name="Stud. Mycol.">
        <title>101 Dothideomycetes genomes: a test case for predicting lifestyles and emergence of pathogens.</title>
        <authorList>
            <person name="Haridas S."/>
            <person name="Albert R."/>
            <person name="Binder M."/>
            <person name="Bloem J."/>
            <person name="Labutti K."/>
            <person name="Salamov A."/>
            <person name="Andreopoulos B."/>
            <person name="Baker S."/>
            <person name="Barry K."/>
            <person name="Bills G."/>
            <person name="Bluhm B."/>
            <person name="Cannon C."/>
            <person name="Castanera R."/>
            <person name="Culley D."/>
            <person name="Daum C."/>
            <person name="Ezra D."/>
            <person name="Gonzalez J."/>
            <person name="Henrissat B."/>
            <person name="Kuo A."/>
            <person name="Liang C."/>
            <person name="Lipzen A."/>
            <person name="Lutzoni F."/>
            <person name="Magnuson J."/>
            <person name="Mondo S."/>
            <person name="Nolan M."/>
            <person name="Ohm R."/>
            <person name="Pangilinan J."/>
            <person name="Park H.-J."/>
            <person name="Ramirez L."/>
            <person name="Alfaro M."/>
            <person name="Sun H."/>
            <person name="Tritt A."/>
            <person name="Yoshinaga Y."/>
            <person name="Zwiers L.-H."/>
            <person name="Turgeon B."/>
            <person name="Goodwin S."/>
            <person name="Spatafora J."/>
            <person name="Crous P."/>
            <person name="Grigoriev I."/>
        </authorList>
    </citation>
    <scope>NUCLEOTIDE SEQUENCE</scope>
    <source>
        <strain evidence="3">CBS 115976</strain>
    </source>
</reference>
<dbReference type="InterPro" id="IPR007306">
    <property type="entry name" value="Rit1"/>
</dbReference>
<sequence>MSSTSTSHLIFPSAASNFSSTLNSLKRSTLSIPNRLRSIISDAEFVCALSSSYGLPLIANERCGSWYIPPDRKVGSAYFKSTDGHMGQWAFSLRRLNLDLLGILGDAKGGIIVDSTRRGKVMPDALSKTVPIWCAVLNRALFPENVDAHALYTPPDAVSRSEHSQIEERLNGFARQFLELKLDLTRLREQVKEPLRPMWVTRDSFLQNESLQNGSVRLEGFVPVVLCTASKHIKGWEGSEGGYIQGAGDDSEGWARGLTPPVFWKYREELMGCPETELPDRIAQYVAEEAKWKPAGGRFSLVSPTTQVFIGLKQSAMELEFGPSDLLIDCGSKPLEFASSKLKSRYLHLSCRQGKLGSRDLRSQLPKLPAFLRSKSNFNHLYISCPTGKDLSAGVALAVLCLFTDDNAQMVGLQGASPSTKLRQSFTKQYIRQKLSWIMTSVPSASPSRTTLQSINDFVL</sequence>
<dbReference type="OrthoDB" id="45256at2759"/>
<dbReference type="PANTHER" id="PTHR31811:SF0">
    <property type="entry name" value="TRNA A64-2'-O-RIBOSYLPHOSPHATE TRANSFERASE"/>
    <property type="match status" value="1"/>
</dbReference>
<dbReference type="GO" id="GO:0005737">
    <property type="term" value="C:cytoplasm"/>
    <property type="evidence" value="ECO:0007669"/>
    <property type="project" value="TreeGrafter"/>
</dbReference>
<feature type="domain" description="Rit1 N-terminal" evidence="2">
    <location>
        <begin position="25"/>
        <end position="286"/>
    </location>
</feature>
<feature type="domain" description="Rit1 DUSP-like" evidence="1">
    <location>
        <begin position="346"/>
        <end position="458"/>
    </location>
</feature>
<dbReference type="AlphaFoldDB" id="A0A6A6U1K6"/>
<keyword evidence="3" id="KW-0808">Transferase</keyword>
<dbReference type="InterPro" id="IPR033421">
    <property type="entry name" value="Rit1_DUSP-like"/>
</dbReference>
<dbReference type="Pfam" id="PF17184">
    <property type="entry name" value="Rit1_C"/>
    <property type="match status" value="1"/>
</dbReference>
<evidence type="ECO:0000259" key="2">
    <source>
        <dbReference type="Pfam" id="PF17184"/>
    </source>
</evidence>
<dbReference type="Proteomes" id="UP000799302">
    <property type="component" value="Unassembled WGS sequence"/>
</dbReference>
<evidence type="ECO:0000313" key="3">
    <source>
        <dbReference type="EMBL" id="KAF2666179.1"/>
    </source>
</evidence>
<dbReference type="Pfam" id="PF04179">
    <property type="entry name" value="Init_tRNA_PT"/>
    <property type="match status" value="1"/>
</dbReference>
<dbReference type="PANTHER" id="PTHR31811">
    <property type="entry name" value="TRNA A64-2'-O-RIBOSYLPHOSPHATE TRANSFERASE"/>
    <property type="match status" value="1"/>
</dbReference>
<feature type="non-terminal residue" evidence="3">
    <location>
        <position position="460"/>
    </location>
</feature>
<dbReference type="GO" id="GO:0019988">
    <property type="term" value="P:charged-tRNA amino acid modification"/>
    <property type="evidence" value="ECO:0007669"/>
    <property type="project" value="InterPro"/>
</dbReference>
<dbReference type="EMBL" id="MU004239">
    <property type="protein sequence ID" value="KAF2666179.1"/>
    <property type="molecule type" value="Genomic_DNA"/>
</dbReference>
<dbReference type="GO" id="GO:0043399">
    <property type="term" value="F:tRNA adenosine(64)-2'-O-ribosylphosphate transferase activity"/>
    <property type="evidence" value="ECO:0007669"/>
    <property type="project" value="InterPro"/>
</dbReference>
<evidence type="ECO:0000259" key="1">
    <source>
        <dbReference type="Pfam" id="PF04179"/>
    </source>
</evidence>
<accession>A0A6A6U1K6</accession>
<dbReference type="InterPro" id="IPR033449">
    <property type="entry name" value="Rit1_N"/>
</dbReference>
<gene>
    <name evidence="3" type="ORF">BT63DRAFT_391112</name>
</gene>